<dbReference type="InterPro" id="IPR044814">
    <property type="entry name" value="Terpene_cyclase_plant_C1"/>
</dbReference>
<evidence type="ECO:0000256" key="4">
    <source>
        <dbReference type="ARBA" id="ARBA00023239"/>
    </source>
</evidence>
<evidence type="ECO:0000256" key="3">
    <source>
        <dbReference type="ARBA" id="ARBA00022842"/>
    </source>
</evidence>
<evidence type="ECO:0000313" key="8">
    <source>
        <dbReference type="Proteomes" id="UP001497516"/>
    </source>
</evidence>
<dbReference type="SFLD" id="SFLDS00005">
    <property type="entry name" value="Isoprenoid_Synthase_Type_I"/>
    <property type="match status" value="1"/>
</dbReference>
<gene>
    <name evidence="7" type="ORF">LTRI10_LOCUS46530</name>
</gene>
<dbReference type="Pfam" id="PF03936">
    <property type="entry name" value="Terpene_synth_C"/>
    <property type="match status" value="1"/>
</dbReference>
<dbReference type="GO" id="GO:0000287">
    <property type="term" value="F:magnesium ion binding"/>
    <property type="evidence" value="ECO:0007669"/>
    <property type="project" value="InterPro"/>
</dbReference>
<dbReference type="EMBL" id="OZ034821">
    <property type="protein sequence ID" value="CAL1406829.1"/>
    <property type="molecule type" value="Genomic_DNA"/>
</dbReference>
<dbReference type="SFLD" id="SFLDG01019">
    <property type="entry name" value="Terpene_Cyclase_Like_1_C_Termi"/>
    <property type="match status" value="1"/>
</dbReference>
<dbReference type="PANTHER" id="PTHR31225:SF252">
    <property type="entry name" value="TERPENE SYNTHASE 12-RELATED"/>
    <property type="match status" value="1"/>
</dbReference>
<dbReference type="InterPro" id="IPR005630">
    <property type="entry name" value="Terpene_synthase_metal-bd"/>
</dbReference>
<evidence type="ECO:0000259" key="6">
    <source>
        <dbReference type="Pfam" id="PF03936"/>
    </source>
</evidence>
<proteinExistence type="predicted"/>
<dbReference type="InterPro" id="IPR008949">
    <property type="entry name" value="Isoprenoid_synthase_dom_sf"/>
</dbReference>
<dbReference type="GO" id="GO:0010333">
    <property type="term" value="F:terpene synthase activity"/>
    <property type="evidence" value="ECO:0007669"/>
    <property type="project" value="InterPro"/>
</dbReference>
<accession>A0AAV2G859</accession>
<evidence type="ECO:0000256" key="2">
    <source>
        <dbReference type="ARBA" id="ARBA00022723"/>
    </source>
</evidence>
<dbReference type="Proteomes" id="UP001497516">
    <property type="component" value="Chromosome 8"/>
</dbReference>
<keyword evidence="3" id="KW-0460">Magnesium</keyword>
<feature type="domain" description="Terpene synthase metal-binding" evidence="6">
    <location>
        <begin position="304"/>
        <end position="550"/>
    </location>
</feature>
<name>A0AAV2G859_9ROSI</name>
<keyword evidence="4" id="KW-0456">Lyase</keyword>
<dbReference type="Gene3D" id="1.10.600.10">
    <property type="entry name" value="Farnesyl Diphosphate Synthase"/>
    <property type="match status" value="1"/>
</dbReference>
<sequence>MGFNFYSLSLVNQTSSIVLHHNLFPKSTRRINREVVSTHTSAHISGLQTRRSANYKPTIWSYEFLQSFKVNNISDGQVYKGMVVMLERDIKMILNSDIKEENSLSMLELIDDIQRLCLTHRFETDIQKALDKFACFEKYYPVKNMSLHTVALHFRLLRQNDYVISQDVFRKFVSDRGEIHVKECCTGHEDLKDILSLYEASHFAYEGEDILDKAKKLTTEYLGNVLLEMDSSDNYEDMKELIRHSLEIPLHRRMLMLEARWYIELCMKKERTNLALLELAKLEFNMAQSVLQQDLKNTSWWWNNLGLAKELSFSRDRLVECFFWAVSLMFEPQFSSYRRGLTKVSSFITTIDDIYDIYGTMNELELFTDAVERWDINAIQSLPNYMKICFLALYNTINEMAYGFLRKHGYNIIPNLAKLWADMLKAFLKEARWSHKEYAPPTFSEYLDNAWRSVSGSVILVHTCYLLDGDEHSNDFDSTKKTLLQLMSNDRILQWPSIIFRLCNDLATSSEEIARGETTNSISCYMNDNGVSEEQARQHIECLIDEAWKKMNQEFFLITKDIVGSNAFVKSFLQSAINLARMAHCIYQSGDSHGTPNPESKKQVLALIVEPIIG</sequence>
<dbReference type="InterPro" id="IPR034741">
    <property type="entry name" value="Terpene_cyclase-like_1_C"/>
</dbReference>
<protein>
    <submittedName>
        <fullName evidence="7">Uncharacterized protein</fullName>
    </submittedName>
</protein>
<evidence type="ECO:0000313" key="7">
    <source>
        <dbReference type="EMBL" id="CAL1406829.1"/>
    </source>
</evidence>
<dbReference type="CDD" id="cd00684">
    <property type="entry name" value="Terpene_cyclase_plant_C1"/>
    <property type="match status" value="1"/>
</dbReference>
<evidence type="ECO:0000256" key="1">
    <source>
        <dbReference type="ARBA" id="ARBA00001946"/>
    </source>
</evidence>
<keyword evidence="8" id="KW-1185">Reference proteome</keyword>
<dbReference type="PANTHER" id="PTHR31225">
    <property type="entry name" value="OS04G0344100 PROTEIN-RELATED"/>
    <property type="match status" value="1"/>
</dbReference>
<dbReference type="InterPro" id="IPR050148">
    <property type="entry name" value="Terpene_synthase-like"/>
</dbReference>
<dbReference type="Pfam" id="PF01397">
    <property type="entry name" value="Terpene_synth"/>
    <property type="match status" value="1"/>
</dbReference>
<reference evidence="7 8" key="1">
    <citation type="submission" date="2024-04" db="EMBL/GenBank/DDBJ databases">
        <authorList>
            <person name="Fracassetti M."/>
        </authorList>
    </citation>
    <scope>NUCLEOTIDE SEQUENCE [LARGE SCALE GENOMIC DNA]</scope>
</reference>
<comment type="cofactor">
    <cofactor evidence="1">
        <name>Mg(2+)</name>
        <dbReference type="ChEBI" id="CHEBI:18420"/>
    </cofactor>
</comment>
<dbReference type="InterPro" id="IPR036965">
    <property type="entry name" value="Terpene_synth_N_sf"/>
</dbReference>
<dbReference type="InterPro" id="IPR008930">
    <property type="entry name" value="Terpenoid_cyclase/PrenylTrfase"/>
</dbReference>
<keyword evidence="2" id="KW-0479">Metal-binding</keyword>
<dbReference type="GO" id="GO:0016102">
    <property type="term" value="P:diterpenoid biosynthetic process"/>
    <property type="evidence" value="ECO:0007669"/>
    <property type="project" value="InterPro"/>
</dbReference>
<dbReference type="InterPro" id="IPR001906">
    <property type="entry name" value="Terpene_synth_N"/>
</dbReference>
<dbReference type="SUPFAM" id="SSF48239">
    <property type="entry name" value="Terpenoid cyclases/Protein prenyltransferases"/>
    <property type="match status" value="1"/>
</dbReference>
<organism evidence="7 8">
    <name type="scientific">Linum trigynum</name>
    <dbReference type="NCBI Taxonomy" id="586398"/>
    <lineage>
        <taxon>Eukaryota</taxon>
        <taxon>Viridiplantae</taxon>
        <taxon>Streptophyta</taxon>
        <taxon>Embryophyta</taxon>
        <taxon>Tracheophyta</taxon>
        <taxon>Spermatophyta</taxon>
        <taxon>Magnoliopsida</taxon>
        <taxon>eudicotyledons</taxon>
        <taxon>Gunneridae</taxon>
        <taxon>Pentapetalae</taxon>
        <taxon>rosids</taxon>
        <taxon>fabids</taxon>
        <taxon>Malpighiales</taxon>
        <taxon>Linaceae</taxon>
        <taxon>Linum</taxon>
    </lineage>
</organism>
<dbReference type="Gene3D" id="1.50.10.130">
    <property type="entry name" value="Terpene synthase, N-terminal domain"/>
    <property type="match status" value="1"/>
</dbReference>
<dbReference type="AlphaFoldDB" id="A0AAV2G859"/>
<feature type="domain" description="Terpene synthase N-terminal" evidence="5">
    <location>
        <begin position="59"/>
        <end position="246"/>
    </location>
</feature>
<dbReference type="SUPFAM" id="SSF48576">
    <property type="entry name" value="Terpenoid synthases"/>
    <property type="match status" value="1"/>
</dbReference>
<evidence type="ECO:0000259" key="5">
    <source>
        <dbReference type="Pfam" id="PF01397"/>
    </source>
</evidence>
<dbReference type="GO" id="GO:0120251">
    <property type="term" value="P:hydrocarbon biosynthetic process"/>
    <property type="evidence" value="ECO:0007669"/>
    <property type="project" value="UniProtKB-ARBA"/>
</dbReference>
<dbReference type="FunFam" id="1.10.600.10:FF:000007">
    <property type="entry name" value="Isoprene synthase, chloroplastic"/>
    <property type="match status" value="1"/>
</dbReference>